<accession>A0A4Y2SBP4</accession>
<keyword evidence="2" id="KW-1185">Reference proteome</keyword>
<comment type="caution">
    <text evidence="1">The sequence shown here is derived from an EMBL/GenBank/DDBJ whole genome shotgun (WGS) entry which is preliminary data.</text>
</comment>
<gene>
    <name evidence="1" type="ORF">AVEN_93666_1</name>
</gene>
<sequence length="100" mass="10654">MKGGTSSECEEGLWSFVCSTSWKAGELSANIGAFTVIISDLLTVCVARSESAVTVITCEVLSVALLICARSIVPVTCATCFPEYLGIKRHSSLSRLLDCF</sequence>
<protein>
    <submittedName>
        <fullName evidence="1">Uncharacterized protein</fullName>
    </submittedName>
</protein>
<dbReference type="AlphaFoldDB" id="A0A4Y2SBP4"/>
<name>A0A4Y2SBP4_ARAVE</name>
<evidence type="ECO:0000313" key="1">
    <source>
        <dbReference type="EMBL" id="GBN84685.1"/>
    </source>
</evidence>
<dbReference type="Proteomes" id="UP000499080">
    <property type="component" value="Unassembled WGS sequence"/>
</dbReference>
<reference evidence="1 2" key="1">
    <citation type="journal article" date="2019" name="Sci. Rep.">
        <title>Orb-weaving spider Araneus ventricosus genome elucidates the spidroin gene catalogue.</title>
        <authorList>
            <person name="Kono N."/>
            <person name="Nakamura H."/>
            <person name="Ohtoshi R."/>
            <person name="Moran D.A.P."/>
            <person name="Shinohara A."/>
            <person name="Yoshida Y."/>
            <person name="Fujiwara M."/>
            <person name="Mori M."/>
            <person name="Tomita M."/>
            <person name="Arakawa K."/>
        </authorList>
    </citation>
    <scope>NUCLEOTIDE SEQUENCE [LARGE SCALE GENOMIC DNA]</scope>
</reference>
<dbReference type="EMBL" id="BGPR01020447">
    <property type="protein sequence ID" value="GBN84685.1"/>
    <property type="molecule type" value="Genomic_DNA"/>
</dbReference>
<evidence type="ECO:0000313" key="2">
    <source>
        <dbReference type="Proteomes" id="UP000499080"/>
    </source>
</evidence>
<organism evidence="1 2">
    <name type="scientific">Araneus ventricosus</name>
    <name type="common">Orbweaver spider</name>
    <name type="synonym">Epeira ventricosa</name>
    <dbReference type="NCBI Taxonomy" id="182803"/>
    <lineage>
        <taxon>Eukaryota</taxon>
        <taxon>Metazoa</taxon>
        <taxon>Ecdysozoa</taxon>
        <taxon>Arthropoda</taxon>
        <taxon>Chelicerata</taxon>
        <taxon>Arachnida</taxon>
        <taxon>Araneae</taxon>
        <taxon>Araneomorphae</taxon>
        <taxon>Entelegynae</taxon>
        <taxon>Araneoidea</taxon>
        <taxon>Araneidae</taxon>
        <taxon>Araneus</taxon>
    </lineage>
</organism>
<proteinExistence type="predicted"/>